<evidence type="ECO:0000313" key="2">
    <source>
        <dbReference type="Proteomes" id="UP000005317"/>
    </source>
</evidence>
<protein>
    <recommendedName>
        <fullName evidence="3">Sulfotransferase</fullName>
    </recommendedName>
</protein>
<sequence>MTEADELYSAAAVNQALDIMAQDRLGISARLPKRNYSHHKDYRDYYDAHTQKLVADHFAEDIDLFGYTFG</sequence>
<dbReference type="Proteomes" id="UP000005317">
    <property type="component" value="Unassembled WGS sequence"/>
</dbReference>
<accession>A0A656HK73</accession>
<evidence type="ECO:0000313" key="1">
    <source>
        <dbReference type="EMBL" id="EIJ36877.1"/>
    </source>
</evidence>
<name>A0A656HK73_THINJ</name>
<keyword evidence="2" id="KW-1185">Reference proteome</keyword>
<organism evidence="1 2">
    <name type="scientific">Thiothrix nivea (strain ATCC 35100 / DSM 5205 / JP2)</name>
    <dbReference type="NCBI Taxonomy" id="870187"/>
    <lineage>
        <taxon>Bacteria</taxon>
        <taxon>Pseudomonadati</taxon>
        <taxon>Pseudomonadota</taxon>
        <taxon>Gammaproteobacteria</taxon>
        <taxon>Thiotrichales</taxon>
        <taxon>Thiotrichaceae</taxon>
        <taxon>Thiothrix</taxon>
    </lineage>
</organism>
<evidence type="ECO:0008006" key="3">
    <source>
        <dbReference type="Google" id="ProtNLM"/>
    </source>
</evidence>
<dbReference type="EMBL" id="JH651384">
    <property type="protein sequence ID" value="EIJ36877.1"/>
    <property type="molecule type" value="Genomic_DNA"/>
</dbReference>
<proteinExistence type="predicted"/>
<dbReference type="AlphaFoldDB" id="A0A656HK73"/>
<gene>
    <name evidence="1" type="ORF">Thini_4397</name>
</gene>
<reference evidence="2" key="1">
    <citation type="journal article" date="2011" name="Stand. Genomic Sci.">
        <title>Genome sequence of the filamentous, gliding Thiothrix nivea neotype strain (JP2(T)).</title>
        <authorList>
            <person name="Lapidus A."/>
            <person name="Nolan M."/>
            <person name="Lucas S."/>
            <person name="Glavina Del Rio T."/>
            <person name="Tice H."/>
            <person name="Cheng J.F."/>
            <person name="Tapia R."/>
            <person name="Han C."/>
            <person name="Goodwin L."/>
            <person name="Pitluck S."/>
            <person name="Liolios K."/>
            <person name="Pagani I."/>
            <person name="Ivanova N."/>
            <person name="Huntemann M."/>
            <person name="Mavromatis K."/>
            <person name="Mikhailova N."/>
            <person name="Pati A."/>
            <person name="Chen A."/>
            <person name="Palaniappan K."/>
            <person name="Land M."/>
            <person name="Brambilla E.M."/>
            <person name="Rohde M."/>
            <person name="Abt B."/>
            <person name="Verbarg S."/>
            <person name="Goker M."/>
            <person name="Bristow J."/>
            <person name="Eisen J.A."/>
            <person name="Markowitz V."/>
            <person name="Hugenholtz P."/>
            <person name="Kyrpides N.C."/>
            <person name="Klenk H.P."/>
            <person name="Woyke T."/>
        </authorList>
    </citation>
    <scope>NUCLEOTIDE SEQUENCE [LARGE SCALE GENOMIC DNA]</scope>
    <source>
        <strain evidence="2">ATCC 35100 / DSM 5205 / JP2</strain>
    </source>
</reference>